<keyword evidence="4" id="KW-0812">Transmembrane</keyword>
<evidence type="ECO:0000256" key="2">
    <source>
        <dbReference type="ARBA" id="ARBA00014286"/>
    </source>
</evidence>
<name>A0A6A6IRX6_9PLEO</name>
<comment type="similarity">
    <text evidence="1">Belongs to the AIM6 family.</text>
</comment>
<dbReference type="RefSeq" id="XP_033687287.1">
    <property type="nucleotide sequence ID" value="XM_033821185.1"/>
</dbReference>
<gene>
    <name evidence="5" type="ORF">BU26DRAFT_254839</name>
</gene>
<dbReference type="PANTHER" id="PTHR31571">
    <property type="entry name" value="ALTERED INHERITANCE OF MITOCHONDRIA PROTEIN 6"/>
    <property type="match status" value="1"/>
</dbReference>
<dbReference type="OrthoDB" id="4153866at2759"/>
<evidence type="ECO:0000256" key="1">
    <source>
        <dbReference type="ARBA" id="ARBA00008858"/>
    </source>
</evidence>
<dbReference type="InterPro" id="IPR051236">
    <property type="entry name" value="HAT_RTT109-like"/>
</dbReference>
<dbReference type="EMBL" id="ML987192">
    <property type="protein sequence ID" value="KAF2252283.1"/>
    <property type="molecule type" value="Genomic_DNA"/>
</dbReference>
<dbReference type="SUPFAM" id="SSF51695">
    <property type="entry name" value="PLC-like phosphodiesterases"/>
    <property type="match status" value="1"/>
</dbReference>
<dbReference type="InterPro" id="IPR017946">
    <property type="entry name" value="PLC-like_Pdiesterase_TIM-brl"/>
</dbReference>
<evidence type="ECO:0000313" key="5">
    <source>
        <dbReference type="EMBL" id="KAF2252283.1"/>
    </source>
</evidence>
<evidence type="ECO:0000256" key="3">
    <source>
        <dbReference type="SAM" id="MobiDB-lite"/>
    </source>
</evidence>
<sequence>MASVHAGRPLLDDFESSDVDFPVKNAAFVSLRALEDGEDEFDDVLELSPRRGFWKRFLMSVRRRRNGTDSEPEGTLRLPVEETKGTQWGKWRWKRLGIKAALGLFAFAIFFFGIVHLINVFSSMVNLLRDDSDPFPPSWAPLPQFRPGHELDITDLTRDVTPIHCHSHNDYWRRIPLYDALRWGCTGVEADVWLFDDELFVGHKTNALTRDRTFRSMYVDPLVRILDSQNTINEIATSSDAAKYGVYEVDPTQTLVLLVDFKNSGHDTYPVVAQQLAPFREKGYLTYFDGESTIPGPITVVATGNAPFDLITANSSYRDVFFDAPLDRLYEEPLDYDSPPTLELQKQKPGAAALPSRRNSGQGTVGTDDDSIFDLTNSYYASVDFKKAVGWAWWGRLSDHQMKLIRGQIQGAKKRGLKSRYWGAPKWPVGLRNHVWEVLVREGVDYLNGDDLRAMTRLDWSKKKHWGLLG</sequence>
<accession>A0A6A6IRX6</accession>
<proteinExistence type="inferred from homology"/>
<feature type="region of interest" description="Disordered" evidence="3">
    <location>
        <begin position="338"/>
        <end position="367"/>
    </location>
</feature>
<keyword evidence="6" id="KW-1185">Reference proteome</keyword>
<evidence type="ECO:0000313" key="6">
    <source>
        <dbReference type="Proteomes" id="UP000800094"/>
    </source>
</evidence>
<keyword evidence="4" id="KW-0472">Membrane</keyword>
<dbReference type="GeneID" id="54574515"/>
<dbReference type="GO" id="GO:0008081">
    <property type="term" value="F:phosphoric diester hydrolase activity"/>
    <property type="evidence" value="ECO:0007669"/>
    <property type="project" value="InterPro"/>
</dbReference>
<dbReference type="AlphaFoldDB" id="A0A6A6IRX6"/>
<feature type="transmembrane region" description="Helical" evidence="4">
    <location>
        <begin position="100"/>
        <end position="121"/>
    </location>
</feature>
<evidence type="ECO:0000256" key="4">
    <source>
        <dbReference type="SAM" id="Phobius"/>
    </source>
</evidence>
<dbReference type="GO" id="GO:0006629">
    <property type="term" value="P:lipid metabolic process"/>
    <property type="evidence" value="ECO:0007669"/>
    <property type="project" value="InterPro"/>
</dbReference>
<protein>
    <recommendedName>
        <fullName evidence="2">Altered inheritance of mitochondria protein 6</fullName>
    </recommendedName>
</protein>
<organism evidence="5 6">
    <name type="scientific">Trematosphaeria pertusa</name>
    <dbReference type="NCBI Taxonomy" id="390896"/>
    <lineage>
        <taxon>Eukaryota</taxon>
        <taxon>Fungi</taxon>
        <taxon>Dikarya</taxon>
        <taxon>Ascomycota</taxon>
        <taxon>Pezizomycotina</taxon>
        <taxon>Dothideomycetes</taxon>
        <taxon>Pleosporomycetidae</taxon>
        <taxon>Pleosporales</taxon>
        <taxon>Massarineae</taxon>
        <taxon>Trematosphaeriaceae</taxon>
        <taxon>Trematosphaeria</taxon>
    </lineage>
</organism>
<reference evidence="5" key="1">
    <citation type="journal article" date="2020" name="Stud. Mycol.">
        <title>101 Dothideomycetes genomes: a test case for predicting lifestyles and emergence of pathogens.</title>
        <authorList>
            <person name="Haridas S."/>
            <person name="Albert R."/>
            <person name="Binder M."/>
            <person name="Bloem J."/>
            <person name="Labutti K."/>
            <person name="Salamov A."/>
            <person name="Andreopoulos B."/>
            <person name="Baker S."/>
            <person name="Barry K."/>
            <person name="Bills G."/>
            <person name="Bluhm B."/>
            <person name="Cannon C."/>
            <person name="Castanera R."/>
            <person name="Culley D."/>
            <person name="Daum C."/>
            <person name="Ezra D."/>
            <person name="Gonzalez J."/>
            <person name="Henrissat B."/>
            <person name="Kuo A."/>
            <person name="Liang C."/>
            <person name="Lipzen A."/>
            <person name="Lutzoni F."/>
            <person name="Magnuson J."/>
            <person name="Mondo S."/>
            <person name="Nolan M."/>
            <person name="Ohm R."/>
            <person name="Pangilinan J."/>
            <person name="Park H.-J."/>
            <person name="Ramirez L."/>
            <person name="Alfaro M."/>
            <person name="Sun H."/>
            <person name="Tritt A."/>
            <person name="Yoshinaga Y."/>
            <person name="Zwiers L.-H."/>
            <person name="Turgeon B."/>
            <person name="Goodwin S."/>
            <person name="Spatafora J."/>
            <person name="Crous P."/>
            <person name="Grigoriev I."/>
        </authorList>
    </citation>
    <scope>NUCLEOTIDE SEQUENCE</scope>
    <source>
        <strain evidence="5">CBS 122368</strain>
    </source>
</reference>
<keyword evidence="4" id="KW-1133">Transmembrane helix</keyword>
<dbReference type="PANTHER" id="PTHR31571:SF1">
    <property type="entry name" value="ALTERED INHERITANCE OF MITOCHONDRIA PROTEIN 6"/>
    <property type="match status" value="1"/>
</dbReference>
<dbReference type="Proteomes" id="UP000800094">
    <property type="component" value="Unassembled WGS sequence"/>
</dbReference>